<evidence type="ECO:0000256" key="4">
    <source>
        <dbReference type="ARBA" id="ARBA00022692"/>
    </source>
</evidence>
<evidence type="ECO:0000256" key="12">
    <source>
        <dbReference type="SAM" id="MobiDB-lite"/>
    </source>
</evidence>
<feature type="transmembrane region" description="Helical" evidence="13">
    <location>
        <begin position="581"/>
        <end position="599"/>
    </location>
</feature>
<feature type="region of interest" description="Disordered" evidence="12">
    <location>
        <begin position="657"/>
        <end position="678"/>
    </location>
</feature>
<evidence type="ECO:0000256" key="14">
    <source>
        <dbReference type="SAM" id="SignalP"/>
    </source>
</evidence>
<keyword evidence="6 13" id="KW-1133">Transmembrane helix</keyword>
<dbReference type="Pfam" id="PF02608">
    <property type="entry name" value="Bmp"/>
    <property type="match status" value="1"/>
</dbReference>
<feature type="transmembrane region" description="Helical" evidence="13">
    <location>
        <begin position="420"/>
        <end position="440"/>
    </location>
</feature>
<comment type="similarity">
    <text evidence="3">In the N-terminal section; belongs to the BMP lipoprotein family.</text>
</comment>
<accession>A0AAN7TRC4</accession>
<dbReference type="InterPro" id="IPR017978">
    <property type="entry name" value="GPCR_3_C"/>
</dbReference>
<dbReference type="Proteomes" id="UP001344447">
    <property type="component" value="Unassembled WGS sequence"/>
</dbReference>
<dbReference type="InterPro" id="IPR051530">
    <property type="entry name" value="mGluR/GABA-B-like"/>
</dbReference>
<comment type="caution">
    <text evidence="16">The sequence shown here is derived from an EMBL/GenBank/DDBJ whole genome shotgun (WGS) entry which is preliminary data.</text>
</comment>
<dbReference type="GO" id="GO:0030587">
    <property type="term" value="P:sorocarp development"/>
    <property type="evidence" value="ECO:0007669"/>
    <property type="project" value="UniProtKB-ARBA"/>
</dbReference>
<evidence type="ECO:0000256" key="10">
    <source>
        <dbReference type="ARBA" id="ARBA00023180"/>
    </source>
</evidence>
<evidence type="ECO:0000256" key="13">
    <source>
        <dbReference type="SAM" id="Phobius"/>
    </source>
</evidence>
<keyword evidence="11" id="KW-0807">Transducer</keyword>
<evidence type="ECO:0000256" key="2">
    <source>
        <dbReference type="ARBA" id="ARBA00005414"/>
    </source>
</evidence>
<evidence type="ECO:0000256" key="8">
    <source>
        <dbReference type="ARBA" id="ARBA00023136"/>
    </source>
</evidence>
<dbReference type="PROSITE" id="PS50259">
    <property type="entry name" value="G_PROTEIN_RECEP_F3_4"/>
    <property type="match status" value="1"/>
</dbReference>
<dbReference type="PRINTS" id="PR01176">
    <property type="entry name" value="GABABRECEPTR"/>
</dbReference>
<evidence type="ECO:0000313" key="16">
    <source>
        <dbReference type="EMBL" id="KAK5574721.1"/>
    </source>
</evidence>
<keyword evidence="9" id="KW-0675">Receptor</keyword>
<dbReference type="AlphaFoldDB" id="A0AAN7TRC4"/>
<reference evidence="16 17" key="1">
    <citation type="submission" date="2023-11" db="EMBL/GenBank/DDBJ databases">
        <title>Dfirmibasis_genome.</title>
        <authorList>
            <person name="Edelbroek B."/>
            <person name="Kjellin J."/>
            <person name="Jerlstrom-Hultqvist J."/>
            <person name="Soderbom F."/>
        </authorList>
    </citation>
    <scope>NUCLEOTIDE SEQUENCE [LARGE SCALE GENOMIC DNA]</scope>
    <source>
        <strain evidence="16 17">TNS-C-14</strain>
    </source>
</reference>
<dbReference type="GO" id="GO:0005886">
    <property type="term" value="C:plasma membrane"/>
    <property type="evidence" value="ECO:0007669"/>
    <property type="project" value="InterPro"/>
</dbReference>
<dbReference type="PANTHER" id="PTHR46924">
    <property type="entry name" value="METABOTROPIC GLUTAMATE RECEPTOR-LIKE PROTEIN C-RELATED-RELATED"/>
    <property type="match status" value="1"/>
</dbReference>
<evidence type="ECO:0000256" key="7">
    <source>
        <dbReference type="ARBA" id="ARBA00023040"/>
    </source>
</evidence>
<proteinExistence type="inferred from homology"/>
<dbReference type="CDD" id="cd15047">
    <property type="entry name" value="7tmC_GABA-B-like"/>
    <property type="match status" value="1"/>
</dbReference>
<dbReference type="Gene3D" id="3.40.50.2300">
    <property type="match status" value="2"/>
</dbReference>
<feature type="transmembrane region" description="Helical" evidence="13">
    <location>
        <begin position="385"/>
        <end position="408"/>
    </location>
</feature>
<name>A0AAN7TRC4_9MYCE</name>
<dbReference type="PANTHER" id="PTHR46924:SF2">
    <property type="entry name" value="METABOTROPIC GLUTAMATE RECEPTOR-LIKE PROTEIN A-RELATED"/>
    <property type="match status" value="1"/>
</dbReference>
<keyword evidence="7" id="KW-0297">G-protein coupled receptor</keyword>
<protein>
    <recommendedName>
        <fullName evidence="15">G-protein coupled receptors family 3 profile domain-containing protein</fullName>
    </recommendedName>
</protein>
<feature type="transmembrane region" description="Helical" evidence="13">
    <location>
        <begin position="452"/>
        <end position="471"/>
    </location>
</feature>
<evidence type="ECO:0000256" key="1">
    <source>
        <dbReference type="ARBA" id="ARBA00004141"/>
    </source>
</evidence>
<feature type="transmembrane region" description="Helical" evidence="13">
    <location>
        <begin position="605"/>
        <end position="628"/>
    </location>
</feature>
<keyword evidence="4 13" id="KW-0812">Transmembrane</keyword>
<feature type="compositionally biased region" description="Acidic residues" evidence="12">
    <location>
        <begin position="709"/>
        <end position="718"/>
    </location>
</feature>
<keyword evidence="5 14" id="KW-0732">Signal</keyword>
<feature type="signal peptide" evidence="14">
    <location>
        <begin position="1"/>
        <end position="24"/>
    </location>
</feature>
<keyword evidence="10" id="KW-0325">Glycoprotein</keyword>
<comment type="subcellular location">
    <subcellularLocation>
        <location evidence="1">Membrane</location>
        <topology evidence="1">Multi-pass membrane protein</topology>
    </subcellularLocation>
</comment>
<evidence type="ECO:0000256" key="9">
    <source>
        <dbReference type="ARBA" id="ARBA00023170"/>
    </source>
</evidence>
<gene>
    <name evidence="16" type="ORF">RB653_009974</name>
</gene>
<dbReference type="Pfam" id="PF00003">
    <property type="entry name" value="7tm_3"/>
    <property type="match status" value="1"/>
</dbReference>
<dbReference type="EMBL" id="JAVFKY010000006">
    <property type="protein sequence ID" value="KAK5574721.1"/>
    <property type="molecule type" value="Genomic_DNA"/>
</dbReference>
<feature type="transmembrane region" description="Helical" evidence="13">
    <location>
        <begin position="544"/>
        <end position="569"/>
    </location>
</feature>
<keyword evidence="17" id="KW-1185">Reference proteome</keyword>
<evidence type="ECO:0000259" key="15">
    <source>
        <dbReference type="PROSITE" id="PS50259"/>
    </source>
</evidence>
<keyword evidence="8 13" id="KW-0472">Membrane</keyword>
<dbReference type="InterPro" id="IPR003760">
    <property type="entry name" value="PnrA-like"/>
</dbReference>
<feature type="transmembrane region" description="Helical" evidence="13">
    <location>
        <begin position="492"/>
        <end position="510"/>
    </location>
</feature>
<sequence>MKNFILILFLFSFLFLNNSIFVKSIPCKIAVLLSGDFSDLGYNYQFNEARVKTESILKLTDFSLYYKNLDESEQLAEEAFQDAISKGANLIVVASSGQTAMGIKYANLYKDKDIYWIIKTSARPIDDLPKVAVLDFNTDRAHFILGYFSAKMSKTGVVGFVSPGEYMASNGNAYYLGALAAREDITFVTTFTGSWFNPEVAYKAAQMLISNGADFLGMSQDDMSVQQAVIDSGSLGLGVTGYPTRLTFGSANIGLSYITDWTDVFIKYASHVINDTWPAYDYYRTSLNPGGSLLFDEYSYLVSTNIRSIVDKEINVLKNESFFPFRCNPMYIDIGFKLNVNGCISYKEFESNNQVLKGNKLSKTINFGTYTIPIDFVDYSSSMKYGITITSAICIFLCILSMIIVMVFRKARIIKSASPAFCLLILIGCIIIFIGCIIFSQSPDIENCRARVWLLSIGYTIFLGSLLVKNWRIWLLFDNPKLKKRSITNWKLYPFVAGILAVDVLILAFWQGLGNIRSESRIGIDSLTKYQYTNVCTSDDQGAVALYILLVFHGIKLLVACFISFKIKVVDIEEFNESKPIASSVYIITFCLFIVIPLMVSPQSIASQVTTICVCAIVTTLISMILLFGSKFYKMSTQGLALNQTFASNSKSSSFSQSLEKKRTGEEDDSESSEDNGKKVVVTQQSVLAHFSSDTEDDVENDQKRQLEEEIENVDENQEIIQENFEEKSVSVVQSKRLSNQLQGEVEIDSNNI</sequence>
<dbReference type="SUPFAM" id="SSF53822">
    <property type="entry name" value="Periplasmic binding protein-like I"/>
    <property type="match status" value="1"/>
</dbReference>
<comment type="similarity">
    <text evidence="2">In the C-terminal section; belongs to the G-protein coupled receptor 3 family. GABA-B receptor subfamily.</text>
</comment>
<feature type="chain" id="PRO_5042871664" description="G-protein coupled receptors family 3 profile domain-containing protein" evidence="14">
    <location>
        <begin position="25"/>
        <end position="753"/>
    </location>
</feature>
<evidence type="ECO:0000256" key="6">
    <source>
        <dbReference type="ARBA" id="ARBA00022989"/>
    </source>
</evidence>
<dbReference type="FunFam" id="3.40.50.2300:FF:000516">
    <property type="entry name" value="Metabotropic glutamate receptor-like protein A"/>
    <property type="match status" value="1"/>
</dbReference>
<dbReference type="GO" id="GO:0004930">
    <property type="term" value="F:G protein-coupled receptor activity"/>
    <property type="evidence" value="ECO:0007669"/>
    <property type="project" value="UniProtKB-KW"/>
</dbReference>
<feature type="domain" description="G-protein coupled receptors family 3 profile" evidence="15">
    <location>
        <begin position="383"/>
        <end position="633"/>
    </location>
</feature>
<evidence type="ECO:0000256" key="3">
    <source>
        <dbReference type="ARBA" id="ARBA00010620"/>
    </source>
</evidence>
<evidence type="ECO:0000256" key="11">
    <source>
        <dbReference type="ARBA" id="ARBA00023224"/>
    </source>
</evidence>
<evidence type="ECO:0000313" key="17">
    <source>
        <dbReference type="Proteomes" id="UP001344447"/>
    </source>
</evidence>
<dbReference type="InterPro" id="IPR028082">
    <property type="entry name" value="Peripla_BP_I"/>
</dbReference>
<evidence type="ECO:0000256" key="5">
    <source>
        <dbReference type="ARBA" id="ARBA00022729"/>
    </source>
</evidence>
<organism evidence="16 17">
    <name type="scientific">Dictyostelium firmibasis</name>
    <dbReference type="NCBI Taxonomy" id="79012"/>
    <lineage>
        <taxon>Eukaryota</taxon>
        <taxon>Amoebozoa</taxon>
        <taxon>Evosea</taxon>
        <taxon>Eumycetozoa</taxon>
        <taxon>Dictyostelia</taxon>
        <taxon>Dictyosteliales</taxon>
        <taxon>Dictyosteliaceae</taxon>
        <taxon>Dictyostelium</taxon>
    </lineage>
</organism>
<feature type="region of interest" description="Disordered" evidence="12">
    <location>
        <begin position="692"/>
        <end position="718"/>
    </location>
</feature>